<dbReference type="InterPro" id="IPR013426">
    <property type="entry name" value="EpsH-like"/>
</dbReference>
<dbReference type="EC" id="3.4.22.-" evidence="10"/>
<dbReference type="Proteomes" id="UP001059934">
    <property type="component" value="Chromosome"/>
</dbReference>
<feature type="transmembrane region" description="Helical" evidence="8">
    <location>
        <begin position="87"/>
        <end position="105"/>
    </location>
</feature>
<feature type="transmembrane region" description="Helical" evidence="8">
    <location>
        <begin position="138"/>
        <end position="155"/>
    </location>
</feature>
<keyword evidence="5 10" id="KW-0378">Hydrolase</keyword>
<evidence type="ECO:0000256" key="5">
    <source>
        <dbReference type="ARBA" id="ARBA00022801"/>
    </source>
</evidence>
<evidence type="ECO:0000256" key="2">
    <source>
        <dbReference type="ARBA" id="ARBA00022475"/>
    </source>
</evidence>
<feature type="transmembrane region" description="Helical" evidence="8">
    <location>
        <begin position="326"/>
        <end position="345"/>
    </location>
</feature>
<feature type="transmembrane region" description="Helical" evidence="8">
    <location>
        <begin position="230"/>
        <end position="253"/>
    </location>
</feature>
<evidence type="ECO:0000256" key="4">
    <source>
        <dbReference type="ARBA" id="ARBA00022692"/>
    </source>
</evidence>
<evidence type="ECO:0000256" key="1">
    <source>
        <dbReference type="ARBA" id="ARBA00004651"/>
    </source>
</evidence>
<comment type="subcellular location">
    <subcellularLocation>
        <location evidence="1">Cell membrane</location>
        <topology evidence="1">Multi-pass membrane protein</topology>
    </subcellularLocation>
</comment>
<dbReference type="NCBIfam" id="TIGR02602">
    <property type="entry name" value="8TM_EpsH"/>
    <property type="match status" value="1"/>
</dbReference>
<keyword evidence="7 8" id="KW-0472">Membrane</keyword>
<keyword evidence="11" id="KW-1185">Reference proteome</keyword>
<reference evidence="10" key="1">
    <citation type="submission" date="2022-08" db="EMBL/GenBank/DDBJ databases">
        <title>Catabolic pathway analysis in culturable SAR92 clade bacteria reveals their overlooked roles in DMSP degradation in coastal seas.</title>
        <authorList>
            <person name="He X."/>
            <person name="Zhang X."/>
            <person name="Zhang Y."/>
        </authorList>
    </citation>
    <scope>NUCLEOTIDE SEQUENCE</scope>
    <source>
        <strain evidence="10">H455</strain>
    </source>
</reference>
<feature type="transmembrane region" description="Helical" evidence="8">
    <location>
        <begin position="27"/>
        <end position="44"/>
    </location>
</feature>
<evidence type="ECO:0000256" key="3">
    <source>
        <dbReference type="ARBA" id="ARBA00022670"/>
    </source>
</evidence>
<evidence type="ECO:0000256" key="8">
    <source>
        <dbReference type="SAM" id="Phobius"/>
    </source>
</evidence>
<dbReference type="InterPro" id="IPR019127">
    <property type="entry name" value="Exosortase"/>
</dbReference>
<accession>A0ABY5TP96</accession>
<dbReference type="InterPro" id="IPR026491">
    <property type="entry name" value="ExosortD_VPLPA"/>
</dbReference>
<feature type="transmembrane region" description="Helical" evidence="8">
    <location>
        <begin position="204"/>
        <end position="223"/>
    </location>
</feature>
<dbReference type="Pfam" id="PF09721">
    <property type="entry name" value="Exosortase_EpsH"/>
    <property type="match status" value="1"/>
</dbReference>
<dbReference type="NCBIfam" id="TIGR02914">
    <property type="entry name" value="EpsI_fam"/>
    <property type="match status" value="1"/>
</dbReference>
<evidence type="ECO:0000259" key="9">
    <source>
        <dbReference type="Pfam" id="PF11984"/>
    </source>
</evidence>
<proteinExistence type="predicted"/>
<dbReference type="Pfam" id="PF11984">
    <property type="entry name" value="DUF3485"/>
    <property type="match status" value="1"/>
</dbReference>
<feature type="transmembrane region" description="Helical" evidence="8">
    <location>
        <begin position="273"/>
        <end position="293"/>
    </location>
</feature>
<keyword evidence="6 8" id="KW-1133">Transmembrane helix</keyword>
<dbReference type="NCBIfam" id="TIGR04178">
    <property type="entry name" value="exo_archaeo"/>
    <property type="match status" value="1"/>
</dbReference>
<keyword evidence="3" id="KW-0645">Protease</keyword>
<dbReference type="GO" id="GO:0016787">
    <property type="term" value="F:hydrolase activity"/>
    <property type="evidence" value="ECO:0007669"/>
    <property type="project" value="UniProtKB-KW"/>
</dbReference>
<feature type="transmembrane region" description="Helical" evidence="8">
    <location>
        <begin position="111"/>
        <end position="131"/>
    </location>
</feature>
<dbReference type="NCBIfam" id="TIGR04152">
    <property type="entry name" value="exosort_VPLPA"/>
    <property type="match status" value="1"/>
</dbReference>
<keyword evidence="2" id="KW-1003">Cell membrane</keyword>
<organism evidence="10 11">
    <name type="scientific">SAR92 clade bacterium H455</name>
    <dbReference type="NCBI Taxonomy" id="2974818"/>
    <lineage>
        <taxon>Bacteria</taxon>
        <taxon>Pseudomonadati</taxon>
        <taxon>Pseudomonadota</taxon>
        <taxon>Gammaproteobacteria</taxon>
        <taxon>Cellvibrionales</taxon>
        <taxon>Porticoccaceae</taxon>
        <taxon>SAR92 clade</taxon>
    </lineage>
</organism>
<evidence type="ECO:0000313" key="10">
    <source>
        <dbReference type="EMBL" id="UVW35658.1"/>
    </source>
</evidence>
<evidence type="ECO:0000313" key="11">
    <source>
        <dbReference type="Proteomes" id="UP001059934"/>
    </source>
</evidence>
<keyword evidence="4 8" id="KW-0812">Transmembrane</keyword>
<feature type="domain" description="Methanolan biosynthesis EpsI" evidence="9">
    <location>
        <begin position="332"/>
        <end position="525"/>
    </location>
</feature>
<gene>
    <name evidence="10" type="primary">xrtD</name>
    <name evidence="10" type="ORF">NYF23_03365</name>
</gene>
<sequence length="538" mass="60461">MGFKDENSTAGQSEAKGTRLLDMQPKLSMALFGLALGLSFWLYWDGLAEAVLRWQLQEEYSHGYIIPLVSLYILWERRFQIAAGYQSFSWWGLPIIVLALAILLVGEISALYMLIHYSFILLLLGLSIAFLGSATRHTWVPIALLGFAVPLPYFIEVILTSNLQLISSQLGVEIIRLCRIPVFLSGNIIDLGNYQLQVVEACSGLRYLFPLMSLGFIGAYLYQGSLWKKVILFLSTVPITIFMNSLRIAITGLLVDNWGTEMAEGFLHDFEGWLIFMACGGLMLFLVLLMELFTTRQSIRQAFAVPVSVSADQYAGGGMTSLKCPLPVVVAIPMLLAALIGLMSIESREETATLERINLATFPLQLDEWTGQDDSIDTEVADKLGFSEYVMINYHNPEQRPINFYVAYYASQRKGVSPHSPKVCIPGGGWEIANFQRTTVDQIPVNRVLIRKGLQDQIVYYWFEERGVPIANEYIKKWMLFKDALFLNRTDGSLIRVTTPVLPDESVMDADQRAKAFIRSSRNQLLQLLPAKSLEGTQ</sequence>
<evidence type="ECO:0000256" key="6">
    <source>
        <dbReference type="ARBA" id="ARBA00022989"/>
    </source>
</evidence>
<name>A0ABY5TP96_9GAMM</name>
<dbReference type="EMBL" id="CP103416">
    <property type="protein sequence ID" value="UVW35658.1"/>
    <property type="molecule type" value="Genomic_DNA"/>
</dbReference>
<protein>
    <submittedName>
        <fullName evidence="10">VPLPA-CTERM-specific exosortase XrtD</fullName>
        <ecNumber evidence="10">3.4.22.-</ecNumber>
    </submittedName>
</protein>
<evidence type="ECO:0000256" key="7">
    <source>
        <dbReference type="ARBA" id="ARBA00023136"/>
    </source>
</evidence>
<dbReference type="InterPro" id="IPR026392">
    <property type="entry name" value="Exo/Archaeosortase_dom"/>
</dbReference>
<dbReference type="InterPro" id="IPR014263">
    <property type="entry name" value="Methanolan_biosynth_EpsI"/>
</dbReference>